<reference evidence="1" key="1">
    <citation type="submission" date="2019-06" db="EMBL/GenBank/DDBJ databases">
        <authorList>
            <person name="Gan P."/>
            <person name="Shirasu K."/>
        </authorList>
    </citation>
    <scope>NUCLEOTIDE SEQUENCE [LARGE SCALE GENOMIC DNA]</scope>
    <source>
        <strain evidence="1">CAD2</strain>
    </source>
</reference>
<accession>A0A9P5F2Q1</accession>
<evidence type="ECO:0000313" key="2">
    <source>
        <dbReference type="Proteomes" id="UP000711996"/>
    </source>
</evidence>
<organism evidence="1 2">
    <name type="scientific">Colletotrichum siamense</name>
    <name type="common">Anthracnose fungus</name>
    <dbReference type="NCBI Taxonomy" id="690259"/>
    <lineage>
        <taxon>Eukaryota</taxon>
        <taxon>Fungi</taxon>
        <taxon>Dikarya</taxon>
        <taxon>Ascomycota</taxon>
        <taxon>Pezizomycotina</taxon>
        <taxon>Sordariomycetes</taxon>
        <taxon>Hypocreomycetidae</taxon>
        <taxon>Glomerellales</taxon>
        <taxon>Glomerellaceae</taxon>
        <taxon>Colletotrichum</taxon>
        <taxon>Colletotrichum gloeosporioides species complex</taxon>
    </lineage>
</organism>
<dbReference type="EMBL" id="QPMT01000004">
    <property type="protein sequence ID" value="KAF4864640.1"/>
    <property type="molecule type" value="Genomic_DNA"/>
</dbReference>
<evidence type="ECO:0000313" key="1">
    <source>
        <dbReference type="EMBL" id="KAF4864640.1"/>
    </source>
</evidence>
<sequence>MSDVWPTNYSDKRQKILFMRNIGRNLAGPDCVEPHETCPVRRYQIEGVKTRSISRPFEFCWEQDVLFRRPHRILFTSISA</sequence>
<keyword evidence="2" id="KW-1185">Reference proteome</keyword>
<comment type="caution">
    <text evidence="1">The sequence shown here is derived from an EMBL/GenBank/DDBJ whole genome shotgun (WGS) entry which is preliminary data.</text>
</comment>
<name>A0A9P5F2Q1_COLSI</name>
<proteinExistence type="predicted"/>
<dbReference type="Proteomes" id="UP000711996">
    <property type="component" value="Unassembled WGS sequence"/>
</dbReference>
<dbReference type="AlphaFoldDB" id="A0A9P5F2Q1"/>
<protein>
    <submittedName>
        <fullName evidence="1">Uncharacterized protein</fullName>
    </submittedName>
</protein>
<gene>
    <name evidence="1" type="ORF">CGCSCA2_v002176</name>
</gene>
<dbReference type="OrthoDB" id="10269124at2759"/>